<dbReference type="InterPro" id="IPR024079">
    <property type="entry name" value="MetalloPept_cat_dom_sf"/>
</dbReference>
<dbReference type="SUPFAM" id="SSF55486">
    <property type="entry name" value="Metalloproteases ('zincins'), catalytic domain"/>
    <property type="match status" value="1"/>
</dbReference>
<dbReference type="GO" id="GO:0006508">
    <property type="term" value="P:proteolysis"/>
    <property type="evidence" value="ECO:0007669"/>
    <property type="project" value="UniProtKB-KW"/>
</dbReference>
<accession>A0A0K8RAB9</accession>
<sequence length="139" mass="16315">MARSEEGHLAHRIYEVEPSRNQIENDAVLSDTLPEQQARSKRQTRPASMKHIPDLFLVEVHVMVDEHHYRVFNRRKDLVNYLALTIALVNMRYEDTSGPNIQFLLTSIQKEQKFARIFPEYDIGWPDAKRIYADADTTF</sequence>
<keyword evidence="2" id="KW-0378">Hydrolase</keyword>
<dbReference type="EMBL" id="GADI01005723">
    <property type="protein sequence ID" value="JAA68085.1"/>
    <property type="molecule type" value="mRNA"/>
</dbReference>
<dbReference type="Gene3D" id="3.40.390.10">
    <property type="entry name" value="Collagenase (Catalytic Domain)"/>
    <property type="match status" value="1"/>
</dbReference>
<dbReference type="GO" id="GO:0008237">
    <property type="term" value="F:metallopeptidase activity"/>
    <property type="evidence" value="ECO:0007669"/>
    <property type="project" value="UniProtKB-KW"/>
</dbReference>
<feature type="region of interest" description="Disordered" evidence="1">
    <location>
        <begin position="27"/>
        <end position="47"/>
    </location>
</feature>
<name>A0A0K8RAB9_IXORI</name>
<proteinExistence type="evidence at transcript level"/>
<keyword evidence="2" id="KW-0645">Protease</keyword>
<evidence type="ECO:0000256" key="1">
    <source>
        <dbReference type="SAM" id="MobiDB-lite"/>
    </source>
</evidence>
<keyword evidence="2" id="KW-0482">Metalloprotease</keyword>
<reference evidence="2" key="1">
    <citation type="submission" date="2012-12" db="EMBL/GenBank/DDBJ databases">
        <title>Identification and characterization of a phenylalanine ammonia-lyase gene family in Isatis indigotica Fort.</title>
        <authorList>
            <person name="Liu Q."/>
            <person name="Chen J."/>
            <person name="Zhou X."/>
            <person name="Di P."/>
            <person name="Xiao Y."/>
            <person name="Xuan H."/>
            <person name="Zhang L."/>
            <person name="Chen W."/>
        </authorList>
    </citation>
    <scope>NUCLEOTIDE SEQUENCE</scope>
    <source>
        <tissue evidence="2">Salivary gland</tissue>
    </source>
</reference>
<evidence type="ECO:0000313" key="2">
    <source>
        <dbReference type="EMBL" id="JAA68085.1"/>
    </source>
</evidence>
<organism evidence="2">
    <name type="scientific">Ixodes ricinus</name>
    <name type="common">Common tick</name>
    <name type="synonym">Acarus ricinus</name>
    <dbReference type="NCBI Taxonomy" id="34613"/>
    <lineage>
        <taxon>Eukaryota</taxon>
        <taxon>Metazoa</taxon>
        <taxon>Ecdysozoa</taxon>
        <taxon>Arthropoda</taxon>
        <taxon>Chelicerata</taxon>
        <taxon>Arachnida</taxon>
        <taxon>Acari</taxon>
        <taxon>Parasitiformes</taxon>
        <taxon>Ixodida</taxon>
        <taxon>Ixodoidea</taxon>
        <taxon>Ixodidae</taxon>
        <taxon>Ixodinae</taxon>
        <taxon>Ixodes</taxon>
    </lineage>
</organism>
<dbReference type="AlphaFoldDB" id="A0A0K8RAB9"/>
<protein>
    <submittedName>
        <fullName evidence="2">Putative metalloprotease</fullName>
    </submittedName>
</protein>